<feature type="region of interest" description="Disordered" evidence="1">
    <location>
        <begin position="120"/>
        <end position="145"/>
    </location>
</feature>
<evidence type="ECO:0000256" key="1">
    <source>
        <dbReference type="SAM" id="MobiDB-lite"/>
    </source>
</evidence>
<protein>
    <submittedName>
        <fullName evidence="2">Uncharacterized protein</fullName>
    </submittedName>
</protein>
<dbReference type="Proteomes" id="UP000685013">
    <property type="component" value="Chromosome 12"/>
</dbReference>
<comment type="caution">
    <text evidence="2">The sequence shown here is derived from an EMBL/GenBank/DDBJ whole genome shotgun (WGS) entry which is preliminary data.</text>
</comment>
<feature type="non-terminal residue" evidence="2">
    <location>
        <position position="1"/>
    </location>
</feature>
<evidence type="ECO:0000313" key="2">
    <source>
        <dbReference type="EMBL" id="KAG6585915.1"/>
    </source>
</evidence>
<reference evidence="2 3" key="1">
    <citation type="journal article" date="2021" name="Hortic Res">
        <title>The domestication of Cucurbita argyrosperma as revealed by the genome of its wild relative.</title>
        <authorList>
            <person name="Barrera-Redondo J."/>
            <person name="Sanchez-de la Vega G."/>
            <person name="Aguirre-Liguori J.A."/>
            <person name="Castellanos-Morales G."/>
            <person name="Gutierrez-Guerrero Y.T."/>
            <person name="Aguirre-Dugua X."/>
            <person name="Aguirre-Planter E."/>
            <person name="Tenaillon M.I."/>
            <person name="Lira-Saade R."/>
            <person name="Eguiarte L.E."/>
        </authorList>
    </citation>
    <scope>NUCLEOTIDE SEQUENCE [LARGE SCALE GENOMIC DNA]</scope>
    <source>
        <strain evidence="2">JBR-2021</strain>
    </source>
</reference>
<dbReference type="AlphaFoldDB" id="A0AAV6MRD5"/>
<feature type="region of interest" description="Disordered" evidence="1">
    <location>
        <begin position="66"/>
        <end position="103"/>
    </location>
</feature>
<organism evidence="2 3">
    <name type="scientific">Cucurbita argyrosperma subsp. sororia</name>
    <dbReference type="NCBI Taxonomy" id="37648"/>
    <lineage>
        <taxon>Eukaryota</taxon>
        <taxon>Viridiplantae</taxon>
        <taxon>Streptophyta</taxon>
        <taxon>Embryophyta</taxon>
        <taxon>Tracheophyta</taxon>
        <taxon>Spermatophyta</taxon>
        <taxon>Magnoliopsida</taxon>
        <taxon>eudicotyledons</taxon>
        <taxon>Gunneridae</taxon>
        <taxon>Pentapetalae</taxon>
        <taxon>rosids</taxon>
        <taxon>fabids</taxon>
        <taxon>Cucurbitales</taxon>
        <taxon>Cucurbitaceae</taxon>
        <taxon>Cucurbiteae</taxon>
        <taxon>Cucurbita</taxon>
    </lineage>
</organism>
<gene>
    <name evidence="2" type="ORF">SDJN03_18648</name>
</gene>
<evidence type="ECO:0000313" key="3">
    <source>
        <dbReference type="Proteomes" id="UP000685013"/>
    </source>
</evidence>
<proteinExistence type="predicted"/>
<sequence>MTSSPAMSSPFDWLTLTAELPPSALRHLIRLAGSTESDSSCLSLSTRVVNEKPDCKHIPLDLCHQKPPASLPTSTDLPKQLPTVPTRHVSKPGLSPRSLPRKAFPTNSIFTSCSDYEGNGLKPITRDRHSHSTLPSSKRPLGGRT</sequence>
<keyword evidence="3" id="KW-1185">Reference proteome</keyword>
<name>A0AAV6MRD5_9ROSI</name>
<dbReference type="EMBL" id="JAGKQH010000012">
    <property type="protein sequence ID" value="KAG6585915.1"/>
    <property type="molecule type" value="Genomic_DNA"/>
</dbReference>
<accession>A0AAV6MRD5</accession>